<reference evidence="2 3" key="1">
    <citation type="submission" date="2021-03" db="EMBL/GenBank/DDBJ databases">
        <title>novel species isolated from a fishpond in China.</title>
        <authorList>
            <person name="Lu H."/>
            <person name="Cai Z."/>
        </authorList>
    </citation>
    <scope>NUCLEOTIDE SEQUENCE [LARGE SCALE GENOMIC DNA]</scope>
    <source>
        <strain evidence="2 3">Y57</strain>
    </source>
</reference>
<feature type="domain" description="Integrase catalytic" evidence="1">
    <location>
        <begin position="1"/>
        <end position="110"/>
    </location>
</feature>
<keyword evidence="3" id="KW-1185">Reference proteome</keyword>
<protein>
    <submittedName>
        <fullName evidence="2">DDE-type integrase/transposase/recombinase</fullName>
    </submittedName>
</protein>
<accession>A0ABS3CRK4</accession>
<dbReference type="InterPro" id="IPR012337">
    <property type="entry name" value="RNaseH-like_sf"/>
</dbReference>
<name>A0ABS3CRK4_9ALTE</name>
<dbReference type="SUPFAM" id="SSF53098">
    <property type="entry name" value="Ribonuclease H-like"/>
    <property type="match status" value="1"/>
</dbReference>
<dbReference type="Proteomes" id="UP000663992">
    <property type="component" value="Unassembled WGS sequence"/>
</dbReference>
<dbReference type="PANTHER" id="PTHR47515:SF1">
    <property type="entry name" value="BLR2054 PROTEIN"/>
    <property type="match status" value="1"/>
</dbReference>
<organism evidence="2 3">
    <name type="scientific">Bowmanella yangjiangensis</name>
    <dbReference type="NCBI Taxonomy" id="2811230"/>
    <lineage>
        <taxon>Bacteria</taxon>
        <taxon>Pseudomonadati</taxon>
        <taxon>Pseudomonadota</taxon>
        <taxon>Gammaproteobacteria</taxon>
        <taxon>Alteromonadales</taxon>
        <taxon>Alteromonadaceae</taxon>
        <taxon>Bowmanella</taxon>
    </lineage>
</organism>
<dbReference type="InterPro" id="IPR036397">
    <property type="entry name" value="RNaseH_sf"/>
</dbReference>
<dbReference type="InterPro" id="IPR001584">
    <property type="entry name" value="Integrase_cat-core"/>
</dbReference>
<sequence length="110" mass="12397">MSDQFSSGRRVRVLNVVDDYSQEMIGQLVSVSISGRQVERFLDQLTEHRGNPNKVVCHNSTEFTSKVYSSGVRKRVSPQALSSLANQQKNAFVESLNSKFRNECLIATRC</sequence>
<dbReference type="EMBL" id="JAFKCS010000005">
    <property type="protein sequence ID" value="MBN7819743.1"/>
    <property type="molecule type" value="Genomic_DNA"/>
</dbReference>
<comment type="caution">
    <text evidence="2">The sequence shown here is derived from an EMBL/GenBank/DDBJ whole genome shotgun (WGS) entry which is preliminary data.</text>
</comment>
<dbReference type="PROSITE" id="PS50994">
    <property type="entry name" value="INTEGRASE"/>
    <property type="match status" value="1"/>
</dbReference>
<evidence type="ECO:0000259" key="1">
    <source>
        <dbReference type="PROSITE" id="PS50994"/>
    </source>
</evidence>
<proteinExistence type="predicted"/>
<gene>
    <name evidence="2" type="ORF">J0A65_07695</name>
</gene>
<dbReference type="Gene3D" id="3.30.420.10">
    <property type="entry name" value="Ribonuclease H-like superfamily/Ribonuclease H"/>
    <property type="match status" value="1"/>
</dbReference>
<dbReference type="Pfam" id="PF00665">
    <property type="entry name" value="rve"/>
    <property type="match status" value="1"/>
</dbReference>
<evidence type="ECO:0000313" key="3">
    <source>
        <dbReference type="Proteomes" id="UP000663992"/>
    </source>
</evidence>
<evidence type="ECO:0000313" key="2">
    <source>
        <dbReference type="EMBL" id="MBN7819743.1"/>
    </source>
</evidence>
<dbReference type="PANTHER" id="PTHR47515">
    <property type="entry name" value="LOW CALCIUM RESPONSE LOCUS PROTEIN T"/>
    <property type="match status" value="1"/>
</dbReference>